<dbReference type="AlphaFoldDB" id="A0AAN6J5Q6"/>
<dbReference type="InterPro" id="IPR017938">
    <property type="entry name" value="Riboflavin_synthase-like_b-brl"/>
</dbReference>
<dbReference type="EMBL" id="JASUXU010000045">
    <property type="protein sequence ID" value="KAK0317163.1"/>
    <property type="molecule type" value="Genomic_DNA"/>
</dbReference>
<dbReference type="Pfam" id="PF00970">
    <property type="entry name" value="FAD_binding_6"/>
    <property type="match status" value="1"/>
</dbReference>
<dbReference type="InterPro" id="IPR008333">
    <property type="entry name" value="Cbr1-like_FAD-bd_dom"/>
</dbReference>
<protein>
    <recommendedName>
        <fullName evidence="9">FAD-binding FR-type domain-containing protein</fullName>
    </recommendedName>
</protein>
<evidence type="ECO:0000256" key="6">
    <source>
        <dbReference type="ARBA" id="ARBA00023002"/>
    </source>
</evidence>
<keyword evidence="4 8" id="KW-0285">Flavoprotein</keyword>
<feature type="binding site" evidence="8">
    <location>
        <position position="175"/>
    </location>
    <ligand>
        <name>FAD</name>
        <dbReference type="ChEBI" id="CHEBI:57692"/>
    </ligand>
</feature>
<feature type="binding site" evidence="8">
    <location>
        <position position="176"/>
    </location>
    <ligand>
        <name>FAD</name>
        <dbReference type="ChEBI" id="CHEBI:57692"/>
    </ligand>
</feature>
<dbReference type="PANTHER" id="PTHR19370">
    <property type="entry name" value="NADH-CYTOCHROME B5 REDUCTASE"/>
    <property type="match status" value="1"/>
</dbReference>
<comment type="similarity">
    <text evidence="3">Belongs to the flavoprotein pyridine nucleotide cytochrome reductase family.</text>
</comment>
<dbReference type="PANTHER" id="PTHR19370:SF189">
    <property type="entry name" value="CYTOCHROME C MITOCHONDRIAL IMPORT FACTOR CYC2"/>
    <property type="match status" value="1"/>
</dbReference>
<dbReference type="Gene3D" id="3.40.50.80">
    <property type="entry name" value="Nucleotide-binding domain of ferredoxin-NADP reductase (FNR) module"/>
    <property type="match status" value="1"/>
</dbReference>
<dbReference type="InterPro" id="IPR001834">
    <property type="entry name" value="CBR-like"/>
</dbReference>
<evidence type="ECO:0000313" key="10">
    <source>
        <dbReference type="EMBL" id="KAK0317163.1"/>
    </source>
</evidence>
<feature type="binding site" evidence="8">
    <location>
        <position position="166"/>
    </location>
    <ligand>
        <name>FAD</name>
        <dbReference type="ChEBI" id="CHEBI:57692"/>
    </ligand>
</feature>
<dbReference type="CDD" id="cd06183">
    <property type="entry name" value="cyt_b5_reduct_like"/>
    <property type="match status" value="1"/>
</dbReference>
<evidence type="ECO:0000256" key="3">
    <source>
        <dbReference type="ARBA" id="ARBA00006105"/>
    </source>
</evidence>
<proteinExistence type="inferred from homology"/>
<evidence type="ECO:0000259" key="9">
    <source>
        <dbReference type="PROSITE" id="PS51384"/>
    </source>
</evidence>
<reference evidence="10" key="1">
    <citation type="submission" date="2021-12" db="EMBL/GenBank/DDBJ databases">
        <title>Black yeast isolated from Biological Soil Crust.</title>
        <authorList>
            <person name="Kurbessoian T."/>
        </authorList>
    </citation>
    <scope>NUCLEOTIDE SEQUENCE</scope>
    <source>
        <strain evidence="10">CCFEE 5208</strain>
    </source>
</reference>
<feature type="binding site" evidence="8">
    <location>
        <position position="149"/>
    </location>
    <ligand>
        <name>FAD</name>
        <dbReference type="ChEBI" id="CHEBI:57692"/>
    </ligand>
</feature>
<sequence>MLSLARRYPALRSGLRLQVPSNSSRCVRFSQTARAYEKDNNSSHEGARKPTGSYTGVLSIFVLSAAIGWGVHAFNDSRKSSPNGSSKPADPADFVTYTLAKRENISSTLSIFTLKPAQGFAIDPEQLYGPRAITSVQFKQPQLQIARSYTVLPRIAYQPPEELRFLIRKEEKGEVSGYLHRLAIGSKIELRGPSVEYVLPEGVTEVVFLAGGTGIAPALQVAEKVGKDGITHILWANRKREDCLCGKSDARSASTSLSWGSLPWDKRPTTPAIDLNAIEVCSRNVSHDIVDQLESMKSRKSTQSDSKKTLLVEYYVDEWGTFIRSADVAKLLEIAPRKPGTRLILVSGPEGFVSHWAGPKEWSGGREMQGPLGGALATLDLHGWQVVKL</sequence>
<dbReference type="GO" id="GO:0016020">
    <property type="term" value="C:membrane"/>
    <property type="evidence" value="ECO:0007669"/>
    <property type="project" value="UniProtKB-SubCell"/>
</dbReference>
<evidence type="ECO:0000256" key="1">
    <source>
        <dbReference type="ARBA" id="ARBA00001974"/>
    </source>
</evidence>
<evidence type="ECO:0000256" key="7">
    <source>
        <dbReference type="ARBA" id="ARBA00023136"/>
    </source>
</evidence>
<evidence type="ECO:0000256" key="5">
    <source>
        <dbReference type="ARBA" id="ARBA00022827"/>
    </source>
</evidence>
<name>A0AAN6J5Q6_9PEZI</name>
<keyword evidence="5 8" id="KW-0274">FAD</keyword>
<dbReference type="SUPFAM" id="SSF52343">
    <property type="entry name" value="Ferredoxin reductase-like, C-terminal NADP-linked domain"/>
    <property type="match status" value="1"/>
</dbReference>
<evidence type="ECO:0000313" key="11">
    <source>
        <dbReference type="Proteomes" id="UP001168146"/>
    </source>
</evidence>
<keyword evidence="6" id="KW-0560">Oxidoreductase</keyword>
<keyword evidence="7" id="KW-0472">Membrane</keyword>
<accession>A0AAN6J5Q6</accession>
<dbReference type="GO" id="GO:0016491">
    <property type="term" value="F:oxidoreductase activity"/>
    <property type="evidence" value="ECO:0007669"/>
    <property type="project" value="UniProtKB-KW"/>
</dbReference>
<evidence type="ECO:0000256" key="4">
    <source>
        <dbReference type="ARBA" id="ARBA00022630"/>
    </source>
</evidence>
<gene>
    <name evidence="10" type="ORF">LTR82_011764</name>
</gene>
<dbReference type="Proteomes" id="UP001168146">
    <property type="component" value="Unassembled WGS sequence"/>
</dbReference>
<dbReference type="InterPro" id="IPR017927">
    <property type="entry name" value="FAD-bd_FR_type"/>
</dbReference>
<comment type="cofactor">
    <cofactor evidence="1 8">
        <name>FAD</name>
        <dbReference type="ChEBI" id="CHEBI:57692"/>
    </cofactor>
</comment>
<evidence type="ECO:0000256" key="8">
    <source>
        <dbReference type="PIRSR" id="PIRSR601834-1"/>
    </source>
</evidence>
<dbReference type="InterPro" id="IPR039261">
    <property type="entry name" value="FNR_nucleotide-bd"/>
</dbReference>
<dbReference type="SUPFAM" id="SSF63380">
    <property type="entry name" value="Riboflavin synthase domain-like"/>
    <property type="match status" value="1"/>
</dbReference>
<comment type="caution">
    <text evidence="10">The sequence shown here is derived from an EMBL/GenBank/DDBJ whole genome shotgun (WGS) entry which is preliminary data.</text>
</comment>
<feature type="domain" description="FAD-binding FR-type" evidence="9">
    <location>
        <begin position="92"/>
        <end position="200"/>
    </location>
</feature>
<dbReference type="Gene3D" id="2.40.30.10">
    <property type="entry name" value="Translation factors"/>
    <property type="match status" value="1"/>
</dbReference>
<evidence type="ECO:0000256" key="2">
    <source>
        <dbReference type="ARBA" id="ARBA00004370"/>
    </source>
</evidence>
<comment type="subcellular location">
    <subcellularLocation>
        <location evidence="2">Membrane</location>
    </subcellularLocation>
</comment>
<dbReference type="PROSITE" id="PS51384">
    <property type="entry name" value="FAD_FR"/>
    <property type="match status" value="1"/>
</dbReference>
<dbReference type="InterPro" id="IPR001433">
    <property type="entry name" value="OxRdtase_FAD/NAD-bd"/>
</dbReference>
<dbReference type="Pfam" id="PF00175">
    <property type="entry name" value="NAD_binding_1"/>
    <property type="match status" value="1"/>
</dbReference>
<feature type="binding site" evidence="8">
    <location>
        <position position="147"/>
    </location>
    <ligand>
        <name>FAD</name>
        <dbReference type="ChEBI" id="CHEBI:57692"/>
    </ligand>
</feature>
<organism evidence="10 11">
    <name type="scientific">Friedmanniomyces endolithicus</name>
    <dbReference type="NCBI Taxonomy" id="329885"/>
    <lineage>
        <taxon>Eukaryota</taxon>
        <taxon>Fungi</taxon>
        <taxon>Dikarya</taxon>
        <taxon>Ascomycota</taxon>
        <taxon>Pezizomycotina</taxon>
        <taxon>Dothideomycetes</taxon>
        <taxon>Dothideomycetidae</taxon>
        <taxon>Mycosphaerellales</taxon>
        <taxon>Teratosphaeriaceae</taxon>
        <taxon>Friedmanniomyces</taxon>
    </lineage>
</organism>
<dbReference type="GO" id="GO:0005739">
    <property type="term" value="C:mitochondrion"/>
    <property type="evidence" value="ECO:0007669"/>
    <property type="project" value="TreeGrafter"/>
</dbReference>